<protein>
    <recommendedName>
        <fullName evidence="3">Surface antigen BspA-like protein</fullName>
    </recommendedName>
</protein>
<evidence type="ECO:0000313" key="1">
    <source>
        <dbReference type="EMBL" id="KAK8857686.1"/>
    </source>
</evidence>
<organism evidence="1 2">
    <name type="scientific">Tritrichomonas musculus</name>
    <dbReference type="NCBI Taxonomy" id="1915356"/>
    <lineage>
        <taxon>Eukaryota</taxon>
        <taxon>Metamonada</taxon>
        <taxon>Parabasalia</taxon>
        <taxon>Tritrichomonadida</taxon>
        <taxon>Tritrichomonadidae</taxon>
        <taxon>Tritrichomonas</taxon>
    </lineage>
</organism>
<evidence type="ECO:0000313" key="2">
    <source>
        <dbReference type="Proteomes" id="UP001470230"/>
    </source>
</evidence>
<gene>
    <name evidence="1" type="ORF">M9Y10_016094</name>
</gene>
<name>A0ABR2I628_9EUKA</name>
<accession>A0ABR2I628</accession>
<reference evidence="1 2" key="1">
    <citation type="submission" date="2024-04" db="EMBL/GenBank/DDBJ databases">
        <title>Tritrichomonas musculus Genome.</title>
        <authorList>
            <person name="Alves-Ferreira E."/>
            <person name="Grigg M."/>
            <person name="Lorenzi H."/>
            <person name="Galac M."/>
        </authorList>
    </citation>
    <scope>NUCLEOTIDE SEQUENCE [LARGE SCALE GENOMIC DNA]</scope>
    <source>
        <strain evidence="1 2">EAF2021</strain>
    </source>
</reference>
<evidence type="ECO:0008006" key="3">
    <source>
        <dbReference type="Google" id="ProtNLM"/>
    </source>
</evidence>
<comment type="caution">
    <text evidence="1">The sequence shown here is derived from an EMBL/GenBank/DDBJ whole genome shotgun (WGS) entry which is preliminary data.</text>
</comment>
<dbReference type="Gene3D" id="3.80.10.10">
    <property type="entry name" value="Ribonuclease Inhibitor"/>
    <property type="match status" value="1"/>
</dbReference>
<dbReference type="InterPro" id="IPR032675">
    <property type="entry name" value="LRR_dom_sf"/>
</dbReference>
<proteinExistence type="predicted"/>
<dbReference type="SUPFAM" id="SSF52058">
    <property type="entry name" value="L domain-like"/>
    <property type="match status" value="1"/>
</dbReference>
<sequence length="202" mass="22893">MEKEQHRAVVESFQQGSIIHSINLEEKTASVVASKAEKDENIIIPHSTNYKSAEYVITSISNYAFEYSELKSIQFPPDSEIRIIDCEAFKNSTIESITISPHLTTIGNAAFSFCHRLETIIIPEISELKTICEFAFHETIIESLSIPASLVYLEDGWCESTYNLNEVKVDQSNPMYRCIDDKYVIGKSSIENDDFDVLIFCS</sequence>
<dbReference type="Pfam" id="PF13306">
    <property type="entry name" value="LRR_5"/>
    <property type="match status" value="1"/>
</dbReference>
<dbReference type="Proteomes" id="UP001470230">
    <property type="component" value="Unassembled WGS sequence"/>
</dbReference>
<keyword evidence="2" id="KW-1185">Reference proteome</keyword>
<dbReference type="InterPro" id="IPR026906">
    <property type="entry name" value="LRR_5"/>
</dbReference>
<dbReference type="EMBL" id="JAPFFF010000020">
    <property type="protein sequence ID" value="KAK8857686.1"/>
    <property type="molecule type" value="Genomic_DNA"/>
</dbReference>